<evidence type="ECO:0000313" key="1">
    <source>
        <dbReference type="EMBL" id="KAE9533659.1"/>
    </source>
</evidence>
<dbReference type="AlphaFoldDB" id="A0A6G0TL06"/>
<gene>
    <name evidence="1" type="ORF">AGLY_009008</name>
</gene>
<protein>
    <submittedName>
        <fullName evidence="1">Uncharacterized protein</fullName>
    </submittedName>
</protein>
<accession>A0A6G0TL06</accession>
<keyword evidence="2" id="KW-1185">Reference proteome</keyword>
<comment type="caution">
    <text evidence="1">The sequence shown here is derived from an EMBL/GenBank/DDBJ whole genome shotgun (WGS) entry which is preliminary data.</text>
</comment>
<dbReference type="EMBL" id="VYZN01000032">
    <property type="protein sequence ID" value="KAE9533659.1"/>
    <property type="molecule type" value="Genomic_DNA"/>
</dbReference>
<evidence type="ECO:0000313" key="2">
    <source>
        <dbReference type="Proteomes" id="UP000475862"/>
    </source>
</evidence>
<dbReference type="OrthoDB" id="8067290at2759"/>
<dbReference type="Proteomes" id="UP000475862">
    <property type="component" value="Unassembled WGS sequence"/>
</dbReference>
<reference evidence="1 2" key="1">
    <citation type="submission" date="2019-08" db="EMBL/GenBank/DDBJ databases">
        <title>The genome of the soybean aphid Biotype 1, its phylome, world population structure and adaptation to the North American continent.</title>
        <authorList>
            <person name="Giordano R."/>
            <person name="Donthu R.K."/>
            <person name="Hernandez A.G."/>
            <person name="Wright C.L."/>
            <person name="Zimin A.V."/>
        </authorList>
    </citation>
    <scope>NUCLEOTIDE SEQUENCE [LARGE SCALE GENOMIC DNA]</scope>
    <source>
        <tissue evidence="1">Whole aphids</tissue>
    </source>
</reference>
<proteinExistence type="predicted"/>
<organism evidence="1 2">
    <name type="scientific">Aphis glycines</name>
    <name type="common">Soybean aphid</name>
    <dbReference type="NCBI Taxonomy" id="307491"/>
    <lineage>
        <taxon>Eukaryota</taxon>
        <taxon>Metazoa</taxon>
        <taxon>Ecdysozoa</taxon>
        <taxon>Arthropoda</taxon>
        <taxon>Hexapoda</taxon>
        <taxon>Insecta</taxon>
        <taxon>Pterygota</taxon>
        <taxon>Neoptera</taxon>
        <taxon>Paraneoptera</taxon>
        <taxon>Hemiptera</taxon>
        <taxon>Sternorrhyncha</taxon>
        <taxon>Aphidomorpha</taxon>
        <taxon>Aphidoidea</taxon>
        <taxon>Aphididae</taxon>
        <taxon>Aphidini</taxon>
        <taxon>Aphis</taxon>
        <taxon>Aphis</taxon>
    </lineage>
</organism>
<sequence length="204" mass="24002">MKVHMKSKEVHHVSPIISYIVPVPDINITSLFSLDYMHLLCLGVMKKLINLWMNNGHTSLRLSSHKIKHLSLNLKKCKAVLPMNLLKNREELKSILEFRQLLLYTLNTIPIVFKNVLSDECYKHFMSLNISMRIHLSKDHSEYSNYVVELLNYFKPDCFVLTSKKFNSKENLFEKPISSSKLDIFIVKDLFKRAKEWYTDKVLI</sequence>
<name>A0A6G0TL06_APHGL</name>